<evidence type="ECO:0000313" key="1">
    <source>
        <dbReference type="EMBL" id="MBA0580459.1"/>
    </source>
</evidence>
<accession>A0A7J8NTX5</accession>
<dbReference type="AlphaFoldDB" id="A0A7J8NTX5"/>
<sequence>MKRLRVEMKEISEEQREIKVGQKK</sequence>
<feature type="non-terminal residue" evidence="1">
    <location>
        <position position="24"/>
    </location>
</feature>
<evidence type="ECO:0000313" key="2">
    <source>
        <dbReference type="Proteomes" id="UP000593578"/>
    </source>
</evidence>
<proteinExistence type="predicted"/>
<dbReference type="EMBL" id="JABEZZ010000002">
    <property type="protein sequence ID" value="MBA0580459.1"/>
    <property type="molecule type" value="Genomic_DNA"/>
</dbReference>
<name>A0A7J8NTX5_GOSRA</name>
<protein>
    <submittedName>
        <fullName evidence="1">Uncharacterized protein</fullName>
    </submittedName>
</protein>
<reference evidence="1 2" key="1">
    <citation type="journal article" date="2019" name="Genome Biol. Evol.">
        <title>Insights into the evolution of the New World diploid cottons (Gossypium, subgenus Houzingenia) based on genome sequencing.</title>
        <authorList>
            <person name="Grover C.E."/>
            <person name="Arick M.A. 2nd"/>
            <person name="Thrash A."/>
            <person name="Conover J.L."/>
            <person name="Sanders W.S."/>
            <person name="Peterson D.G."/>
            <person name="Frelichowski J.E."/>
            <person name="Scheffler J.A."/>
            <person name="Scheffler B.E."/>
            <person name="Wendel J.F."/>
        </authorList>
    </citation>
    <scope>NUCLEOTIDE SEQUENCE [LARGE SCALE GENOMIC DNA]</scope>
    <source>
        <strain evidence="1">8</strain>
        <tissue evidence="1">Leaf</tissue>
    </source>
</reference>
<organism evidence="1 2">
    <name type="scientific">Gossypium raimondii</name>
    <name type="common">Peruvian cotton</name>
    <name type="synonym">Gossypium klotzschianum subsp. raimondii</name>
    <dbReference type="NCBI Taxonomy" id="29730"/>
    <lineage>
        <taxon>Eukaryota</taxon>
        <taxon>Viridiplantae</taxon>
        <taxon>Streptophyta</taxon>
        <taxon>Embryophyta</taxon>
        <taxon>Tracheophyta</taxon>
        <taxon>Spermatophyta</taxon>
        <taxon>Magnoliopsida</taxon>
        <taxon>eudicotyledons</taxon>
        <taxon>Gunneridae</taxon>
        <taxon>Pentapetalae</taxon>
        <taxon>rosids</taxon>
        <taxon>malvids</taxon>
        <taxon>Malvales</taxon>
        <taxon>Malvaceae</taxon>
        <taxon>Malvoideae</taxon>
        <taxon>Gossypium</taxon>
    </lineage>
</organism>
<comment type="caution">
    <text evidence="1">The sequence shown here is derived from an EMBL/GenBank/DDBJ whole genome shotgun (WGS) entry which is preliminary data.</text>
</comment>
<gene>
    <name evidence="1" type="ORF">Gorai_022675</name>
</gene>
<dbReference type="Proteomes" id="UP000593578">
    <property type="component" value="Unassembled WGS sequence"/>
</dbReference>